<evidence type="ECO:0000313" key="3">
    <source>
        <dbReference type="Proteomes" id="UP001596492"/>
    </source>
</evidence>
<dbReference type="GO" id="GO:0006508">
    <property type="term" value="P:proteolysis"/>
    <property type="evidence" value="ECO:0007669"/>
    <property type="project" value="UniProtKB-KW"/>
</dbReference>
<evidence type="ECO:0000313" key="2">
    <source>
        <dbReference type="EMBL" id="MFC7290329.1"/>
    </source>
</evidence>
<dbReference type="NCBIfam" id="TIGR02281">
    <property type="entry name" value="clan_AA_DTGA"/>
    <property type="match status" value="1"/>
</dbReference>
<keyword evidence="2" id="KW-0645">Protease</keyword>
<keyword evidence="1" id="KW-1133">Transmembrane helix</keyword>
<dbReference type="InterPro" id="IPR001969">
    <property type="entry name" value="Aspartic_peptidase_AS"/>
</dbReference>
<protein>
    <submittedName>
        <fullName evidence="2">TIGR02281 family clan AA aspartic protease</fullName>
        <ecNumber evidence="2">3.4.23.-</ecNumber>
    </submittedName>
</protein>
<comment type="caution">
    <text evidence="2">The sequence shown here is derived from an EMBL/GenBank/DDBJ whole genome shotgun (WGS) entry which is preliminary data.</text>
</comment>
<dbReference type="EMBL" id="JBHTBR010000002">
    <property type="protein sequence ID" value="MFC7290329.1"/>
    <property type="molecule type" value="Genomic_DNA"/>
</dbReference>
<dbReference type="EC" id="3.4.23.-" evidence="2"/>
<keyword evidence="1" id="KW-0472">Membrane</keyword>
<dbReference type="CDD" id="cd05483">
    <property type="entry name" value="retropepsin_like_bacteria"/>
    <property type="match status" value="1"/>
</dbReference>
<dbReference type="InterPro" id="IPR021109">
    <property type="entry name" value="Peptidase_aspartic_dom_sf"/>
</dbReference>
<accession>A0ABW2IH89</accession>
<dbReference type="GO" id="GO:0008233">
    <property type="term" value="F:peptidase activity"/>
    <property type="evidence" value="ECO:0007669"/>
    <property type="project" value="UniProtKB-KW"/>
</dbReference>
<name>A0ABW2IH89_9PROT</name>
<proteinExistence type="predicted"/>
<organism evidence="2 3">
    <name type="scientific">Hirschia litorea</name>
    <dbReference type="NCBI Taxonomy" id="1199156"/>
    <lineage>
        <taxon>Bacteria</taxon>
        <taxon>Pseudomonadati</taxon>
        <taxon>Pseudomonadota</taxon>
        <taxon>Alphaproteobacteria</taxon>
        <taxon>Hyphomonadales</taxon>
        <taxon>Hyphomonadaceae</taxon>
        <taxon>Hirschia</taxon>
    </lineage>
</organism>
<dbReference type="PROSITE" id="PS00141">
    <property type="entry name" value="ASP_PROTEASE"/>
    <property type="match status" value="1"/>
</dbReference>
<reference evidence="3" key="1">
    <citation type="journal article" date="2019" name="Int. J. Syst. Evol. Microbiol.">
        <title>The Global Catalogue of Microorganisms (GCM) 10K type strain sequencing project: providing services to taxonomists for standard genome sequencing and annotation.</title>
        <authorList>
            <consortium name="The Broad Institute Genomics Platform"/>
            <consortium name="The Broad Institute Genome Sequencing Center for Infectious Disease"/>
            <person name="Wu L."/>
            <person name="Ma J."/>
        </authorList>
    </citation>
    <scope>NUCLEOTIDE SEQUENCE [LARGE SCALE GENOMIC DNA]</scope>
    <source>
        <strain evidence="3">CCUG 51308</strain>
    </source>
</reference>
<dbReference type="RefSeq" id="WP_382165131.1">
    <property type="nucleotide sequence ID" value="NZ_JBHTBR010000002.1"/>
</dbReference>
<keyword evidence="2" id="KW-0378">Hydrolase</keyword>
<dbReference type="InterPro" id="IPR011969">
    <property type="entry name" value="Clan_AA_Asp_peptidase_C"/>
</dbReference>
<feature type="transmembrane region" description="Helical" evidence="1">
    <location>
        <begin position="6"/>
        <end position="22"/>
    </location>
</feature>
<sequence length="181" mass="20022">MNSKIGPYFIVFAAAFVIATVLHKSMDTLQPKESDAQIQTAVTNVKKPMTQFDIAAPGQLAASLRKRPDGHYWAQARVDNLYQINFMVDTGASICVLTPEDARRLGYDFATMEKDIKIKTASGSTYGASITIKRLEIGRVLLKDVDAVVLDDNLEQSLLGMSFLERLTSWEVSKAAIIIHQ</sequence>
<dbReference type="Proteomes" id="UP001596492">
    <property type="component" value="Unassembled WGS sequence"/>
</dbReference>
<dbReference type="Pfam" id="PF13975">
    <property type="entry name" value="gag-asp_proteas"/>
    <property type="match status" value="1"/>
</dbReference>
<dbReference type="Gene3D" id="2.40.70.10">
    <property type="entry name" value="Acid Proteases"/>
    <property type="match status" value="1"/>
</dbReference>
<evidence type="ECO:0000256" key="1">
    <source>
        <dbReference type="SAM" id="Phobius"/>
    </source>
</evidence>
<gene>
    <name evidence="2" type="ORF">ACFQS8_01755</name>
</gene>
<keyword evidence="3" id="KW-1185">Reference proteome</keyword>
<keyword evidence="1" id="KW-0812">Transmembrane</keyword>
<dbReference type="InterPro" id="IPR034122">
    <property type="entry name" value="Retropepsin-like_bacterial"/>
</dbReference>
<dbReference type="SUPFAM" id="SSF50630">
    <property type="entry name" value="Acid proteases"/>
    <property type="match status" value="1"/>
</dbReference>